<dbReference type="AlphaFoldDB" id="A0A1K0GSI3"/>
<feature type="domain" description="Reverse transcriptase Ty1/copia-type" evidence="1">
    <location>
        <begin position="47"/>
        <end position="264"/>
    </location>
</feature>
<name>A0A1K0GSI3_9BASI</name>
<proteinExistence type="predicted"/>
<gene>
    <name evidence="2" type="ORF">UBRO_20738</name>
</gene>
<dbReference type="Pfam" id="PF07727">
    <property type="entry name" value="RVT_2"/>
    <property type="match status" value="1"/>
</dbReference>
<accession>A0A1K0GSI3</accession>
<reference evidence="3" key="1">
    <citation type="submission" date="2016-04" db="EMBL/GenBank/DDBJ databases">
        <authorList>
            <person name="Guldener U."/>
            <person name="Guldener U."/>
        </authorList>
    </citation>
    <scope>NUCLEOTIDE SEQUENCE [LARGE SCALE GENOMIC DNA]</scope>
    <source>
        <strain evidence="3">UB2112</strain>
    </source>
</reference>
<protein>
    <recommendedName>
        <fullName evidence="1">Reverse transcriptase Ty1/copia-type domain-containing protein</fullName>
    </recommendedName>
</protein>
<dbReference type="SUPFAM" id="SSF56672">
    <property type="entry name" value="DNA/RNA polymerases"/>
    <property type="match status" value="1"/>
</dbReference>
<evidence type="ECO:0000313" key="3">
    <source>
        <dbReference type="Proteomes" id="UP000179920"/>
    </source>
</evidence>
<dbReference type="InterPro" id="IPR013103">
    <property type="entry name" value="RVT_2"/>
</dbReference>
<evidence type="ECO:0000313" key="2">
    <source>
        <dbReference type="EMBL" id="SAM83157.1"/>
    </source>
</evidence>
<sequence length="313" mass="34605">MSSVIEPSVLPISLNSVGTLLLPNPQLLHMVSSYESSSSCASIRSHDKRHTTQYKARLVAQGYTQRPSLDYDQTFSPVVHLQTVHILLALAHQYRLHIAQLDMSTAFLNGKIDKVVHVWIPPTFETPKNNGKYYCLKKALYGLKQAGHLWHAALNEQLKAFGFKCCCAEPCIYLQGIKDAMIILAVYVDNLLVIKVMSSCIKSVRQQLSSVLSITDQGNISHIIGMNITYDHEVHTLSIDQSGYIEGTLEKFGMSDAWAVHSPATEAINTMGPRQGDTASAKEIRHYTSLVGSLLWITQGTCPDIAFAVSQCT</sequence>
<dbReference type="EMBL" id="LT558125">
    <property type="protein sequence ID" value="SAM83157.1"/>
    <property type="molecule type" value="Genomic_DNA"/>
</dbReference>
<evidence type="ECO:0000259" key="1">
    <source>
        <dbReference type="Pfam" id="PF07727"/>
    </source>
</evidence>
<dbReference type="InterPro" id="IPR043502">
    <property type="entry name" value="DNA/RNA_pol_sf"/>
</dbReference>
<organism evidence="2 3">
    <name type="scientific">Ustilago bromivora</name>
    <dbReference type="NCBI Taxonomy" id="307758"/>
    <lineage>
        <taxon>Eukaryota</taxon>
        <taxon>Fungi</taxon>
        <taxon>Dikarya</taxon>
        <taxon>Basidiomycota</taxon>
        <taxon>Ustilaginomycotina</taxon>
        <taxon>Ustilaginomycetes</taxon>
        <taxon>Ustilaginales</taxon>
        <taxon>Ustilaginaceae</taxon>
        <taxon>Ustilago</taxon>
    </lineage>
</organism>
<dbReference type="Proteomes" id="UP000179920">
    <property type="component" value="Chromosome IX"/>
</dbReference>